<dbReference type="RefSeq" id="WP_072848983.1">
    <property type="nucleotide sequence ID" value="NZ_FQVI01000002.1"/>
</dbReference>
<dbReference type="STRING" id="1122155.SAMN02745158_00676"/>
<name>A0A1M4U192_9CLOT</name>
<keyword evidence="5" id="KW-0472">Membrane</keyword>
<keyword evidence="5" id="KW-1133">Transmembrane helix</keyword>
<evidence type="ECO:0000256" key="1">
    <source>
        <dbReference type="ARBA" id="ARBA00004196"/>
    </source>
</evidence>
<feature type="region of interest" description="Disordered" evidence="4">
    <location>
        <begin position="305"/>
        <end position="329"/>
    </location>
</feature>
<protein>
    <submittedName>
        <fullName evidence="6">HlyD family secretion protein</fullName>
    </submittedName>
</protein>
<dbReference type="InterPro" id="IPR050465">
    <property type="entry name" value="UPF0194_transport"/>
</dbReference>
<dbReference type="PANTHER" id="PTHR32347:SF14">
    <property type="entry name" value="EFFLUX SYSTEM COMPONENT YKNX-RELATED"/>
    <property type="match status" value="1"/>
</dbReference>
<evidence type="ECO:0000313" key="6">
    <source>
        <dbReference type="EMBL" id="SHE50376.1"/>
    </source>
</evidence>
<sequence>MRTKIAGKWKELSVQKKVVCITSVTAVCMALIVITGISVYKKHAGTAKTTGRQRTEMEIPQSEAVSGSGYVAYGTAAQEFTLTLTDGETSAPLVVEEICVSAQDTVTEGEQILKVTEESLEQAERFLAKAVKSAENALTTEKMEYTKAKMEAEYTYIAEAGLNETAKAEYESQIAALEEKVSSAQSSLEEAYLTVNDNPVSIAEKENQIASLNSQSSEAEAKLSQAQGELSSVKEVYEQEKSGYETALEELRAVAIVCRYLGSYRGEDTQELDTVLSEISKEAAELAGSSEGTQAARAFSVSAPAAGQSAASDSREAEEAGSEAGTASEIDTLLESLKGQYTTAKSTYEAHKNAYKDIKTEKEELDKVVAEYQSVLSSAEKSVSSLNQEINQLSQELEKADSQLPSLEAAYAEALNNQVTEMVSVKETYRSDMLSYEYAKNNYDLTMERLDQELEAAEEAVAAAQENADLLATQYQDGIVRAARDGKIQMIGCQEGDELSGQSSLVFYEDTSYKNISISVSQADVTSVEVGDTAMIYIEETGQLEGTVTAVAASSASQSVSSVSYTVTVSIDGEGEGIENGTSAAVYLNMEEIMGGPQENNLQNPGEQNP</sequence>
<dbReference type="EMBL" id="FQVI01000002">
    <property type="protein sequence ID" value="SHE50376.1"/>
    <property type="molecule type" value="Genomic_DNA"/>
</dbReference>
<keyword evidence="5" id="KW-0812">Transmembrane</keyword>
<feature type="coiled-coil region" evidence="3">
    <location>
        <begin position="348"/>
        <end position="474"/>
    </location>
</feature>
<organism evidence="6 7">
    <name type="scientific">Lactonifactor longoviformis DSM 17459</name>
    <dbReference type="NCBI Taxonomy" id="1122155"/>
    <lineage>
        <taxon>Bacteria</taxon>
        <taxon>Bacillati</taxon>
        <taxon>Bacillota</taxon>
        <taxon>Clostridia</taxon>
        <taxon>Eubacteriales</taxon>
        <taxon>Clostridiaceae</taxon>
        <taxon>Lactonifactor</taxon>
    </lineage>
</organism>
<dbReference type="GO" id="GO:0030313">
    <property type="term" value="C:cell envelope"/>
    <property type="evidence" value="ECO:0007669"/>
    <property type="project" value="UniProtKB-SubCell"/>
</dbReference>
<evidence type="ECO:0000256" key="2">
    <source>
        <dbReference type="ARBA" id="ARBA00023054"/>
    </source>
</evidence>
<comment type="subcellular location">
    <subcellularLocation>
        <location evidence="1">Cell envelope</location>
    </subcellularLocation>
</comment>
<keyword evidence="7" id="KW-1185">Reference proteome</keyword>
<dbReference type="Gene3D" id="2.40.30.170">
    <property type="match status" value="1"/>
</dbReference>
<accession>A0A1M4U192</accession>
<gene>
    <name evidence="6" type="ORF">SAMN02745158_00676</name>
</gene>
<dbReference type="OrthoDB" id="9918700at2"/>
<reference evidence="6 7" key="1">
    <citation type="submission" date="2016-11" db="EMBL/GenBank/DDBJ databases">
        <authorList>
            <person name="Jaros S."/>
            <person name="Januszkiewicz K."/>
            <person name="Wedrychowicz H."/>
        </authorList>
    </citation>
    <scope>NUCLEOTIDE SEQUENCE [LARGE SCALE GENOMIC DNA]</scope>
    <source>
        <strain evidence="6 7">DSM 17459</strain>
    </source>
</reference>
<evidence type="ECO:0000313" key="7">
    <source>
        <dbReference type="Proteomes" id="UP000184245"/>
    </source>
</evidence>
<evidence type="ECO:0000256" key="5">
    <source>
        <dbReference type="SAM" id="Phobius"/>
    </source>
</evidence>
<dbReference type="AlphaFoldDB" id="A0A1M4U192"/>
<dbReference type="PANTHER" id="PTHR32347">
    <property type="entry name" value="EFFLUX SYSTEM COMPONENT YKNX-RELATED"/>
    <property type="match status" value="1"/>
</dbReference>
<dbReference type="Proteomes" id="UP000184245">
    <property type="component" value="Unassembled WGS sequence"/>
</dbReference>
<proteinExistence type="predicted"/>
<feature type="transmembrane region" description="Helical" evidence="5">
    <location>
        <begin position="20"/>
        <end position="40"/>
    </location>
</feature>
<evidence type="ECO:0000256" key="3">
    <source>
        <dbReference type="SAM" id="Coils"/>
    </source>
</evidence>
<evidence type="ECO:0000256" key="4">
    <source>
        <dbReference type="SAM" id="MobiDB-lite"/>
    </source>
</evidence>
<feature type="coiled-coil region" evidence="3">
    <location>
        <begin position="167"/>
        <end position="254"/>
    </location>
</feature>
<keyword evidence="2 3" id="KW-0175">Coiled coil</keyword>